<dbReference type="OrthoDB" id="5573465at2"/>
<dbReference type="EMBL" id="NQKI01000008">
    <property type="protein sequence ID" value="OZY60136.1"/>
    <property type="molecule type" value="Genomic_DNA"/>
</dbReference>
<proteinExistence type="predicted"/>
<reference evidence="2 3" key="1">
    <citation type="submission" date="2017-08" db="EMBL/GenBank/DDBJ databases">
        <title>Genomic and metabolic characterisation of spoilage-associated Pseudomonas species.</title>
        <authorList>
            <person name="Stanborough T."/>
            <person name="Fegan N."/>
            <person name="Powell S.M."/>
            <person name="Singh T."/>
            <person name="Tamplin M.L."/>
            <person name="Chandry P.S."/>
        </authorList>
    </citation>
    <scope>NUCLEOTIDE SEQUENCE [LARGE SCALE GENOMIC DNA]</scope>
    <source>
        <strain evidence="2 3">L1802</strain>
    </source>
</reference>
<evidence type="ECO:0000259" key="1">
    <source>
        <dbReference type="Pfam" id="PF14090"/>
    </source>
</evidence>
<sequence>MSEAITLLDTSTEAQVRRVGEILREHKPTTVELRDYWNIMAPAARIYTLRHELGWEIATVPETVRDAFGRPHRGVGRYVLIREGSPV</sequence>
<dbReference type="AlphaFoldDB" id="A0A266NCA8"/>
<feature type="domain" description="Winged helix-turn-helix" evidence="1">
    <location>
        <begin position="15"/>
        <end position="82"/>
    </location>
</feature>
<dbReference type="InterPro" id="IPR055245">
    <property type="entry name" value="HTH_proteobacteria"/>
</dbReference>
<dbReference type="RefSeq" id="WP_094992819.1">
    <property type="nucleotide sequence ID" value="NZ_NQKI01000008.1"/>
</dbReference>
<evidence type="ECO:0000313" key="3">
    <source>
        <dbReference type="Proteomes" id="UP000215788"/>
    </source>
</evidence>
<organism evidence="2 3">
    <name type="scientific">Pseudomonas lundensis</name>
    <dbReference type="NCBI Taxonomy" id="86185"/>
    <lineage>
        <taxon>Bacteria</taxon>
        <taxon>Pseudomonadati</taxon>
        <taxon>Pseudomonadota</taxon>
        <taxon>Gammaproteobacteria</taxon>
        <taxon>Pseudomonadales</taxon>
        <taxon>Pseudomonadaceae</taxon>
        <taxon>Pseudomonas</taxon>
    </lineage>
</organism>
<dbReference type="Pfam" id="PF14090">
    <property type="entry name" value="HTH_39"/>
    <property type="match status" value="1"/>
</dbReference>
<dbReference type="Proteomes" id="UP000215788">
    <property type="component" value="Unassembled WGS sequence"/>
</dbReference>
<comment type="caution">
    <text evidence="2">The sequence shown here is derived from an EMBL/GenBank/DDBJ whole genome shotgun (WGS) entry which is preliminary data.</text>
</comment>
<name>A0A266NCA8_9PSED</name>
<protein>
    <recommendedName>
        <fullName evidence="1">Winged helix-turn-helix domain-containing protein</fullName>
    </recommendedName>
</protein>
<evidence type="ECO:0000313" key="2">
    <source>
        <dbReference type="EMBL" id="OZY60136.1"/>
    </source>
</evidence>
<gene>
    <name evidence="2" type="ORF">CJF39_07395</name>
</gene>
<accession>A0A266NCA8</accession>